<dbReference type="AlphaFoldDB" id="W4M6C0"/>
<dbReference type="Proteomes" id="UP000019140">
    <property type="component" value="Unassembled WGS sequence"/>
</dbReference>
<gene>
    <name evidence="2" type="ORF">ETSY2_22745</name>
</gene>
<reference evidence="2 3" key="1">
    <citation type="journal article" date="2014" name="Nature">
        <title>An environmental bacterial taxon with a large and distinct metabolic repertoire.</title>
        <authorList>
            <person name="Wilson M.C."/>
            <person name="Mori T."/>
            <person name="Ruckert C."/>
            <person name="Uria A.R."/>
            <person name="Helf M.J."/>
            <person name="Takada K."/>
            <person name="Gernert C."/>
            <person name="Steffens U.A."/>
            <person name="Heycke N."/>
            <person name="Schmitt S."/>
            <person name="Rinke C."/>
            <person name="Helfrich E.J."/>
            <person name="Brachmann A.O."/>
            <person name="Gurgui C."/>
            <person name="Wakimoto T."/>
            <person name="Kracht M."/>
            <person name="Crusemann M."/>
            <person name="Hentschel U."/>
            <person name="Abe I."/>
            <person name="Matsunaga S."/>
            <person name="Kalinowski J."/>
            <person name="Takeyama H."/>
            <person name="Piel J."/>
        </authorList>
    </citation>
    <scope>NUCLEOTIDE SEQUENCE [LARGE SCALE GENOMIC DNA]</scope>
    <source>
        <strain evidence="3">TSY2</strain>
    </source>
</reference>
<dbReference type="Gene3D" id="3.40.50.1010">
    <property type="entry name" value="5'-nuclease"/>
    <property type="match status" value="1"/>
</dbReference>
<sequence length="115" mass="11857">MLVLAEVAGAISRTRQDPAQAEAFARTLGQLPNVTVVPLDDALGQQVLALAAQHGLRGANAVYAAVAQQAGSTLTSLDNEHLTRLAGLISIQPPEEALADLMAPPAEETETSSSC</sequence>
<comment type="caution">
    <text evidence="2">The sequence shown here is derived from an EMBL/GenBank/DDBJ whole genome shotgun (WGS) entry which is preliminary data.</text>
</comment>
<dbReference type="InterPro" id="IPR002716">
    <property type="entry name" value="PIN_dom"/>
</dbReference>
<dbReference type="EMBL" id="AZHX01000947">
    <property type="protein sequence ID" value="ETX05471.1"/>
    <property type="molecule type" value="Genomic_DNA"/>
</dbReference>
<dbReference type="Pfam" id="PF01850">
    <property type="entry name" value="PIN"/>
    <property type="match status" value="1"/>
</dbReference>
<organism evidence="2 3">
    <name type="scientific">Candidatus Entotheonella gemina</name>
    <dbReference type="NCBI Taxonomy" id="1429439"/>
    <lineage>
        <taxon>Bacteria</taxon>
        <taxon>Pseudomonadati</taxon>
        <taxon>Nitrospinota/Tectimicrobiota group</taxon>
        <taxon>Candidatus Tectimicrobiota</taxon>
        <taxon>Candidatus Entotheonellia</taxon>
        <taxon>Candidatus Entotheonellales</taxon>
        <taxon>Candidatus Entotheonellaceae</taxon>
        <taxon>Candidatus Entotheonella</taxon>
    </lineage>
</organism>
<feature type="domain" description="PIN" evidence="1">
    <location>
        <begin position="2"/>
        <end position="86"/>
    </location>
</feature>
<evidence type="ECO:0000259" key="1">
    <source>
        <dbReference type="Pfam" id="PF01850"/>
    </source>
</evidence>
<protein>
    <recommendedName>
        <fullName evidence="1">PIN domain-containing protein</fullName>
    </recommendedName>
</protein>
<dbReference type="HOGENOM" id="CLU_2104527_0_0_7"/>
<name>W4M6C0_9BACT</name>
<keyword evidence="3" id="KW-1185">Reference proteome</keyword>
<dbReference type="InterPro" id="IPR029060">
    <property type="entry name" value="PIN-like_dom_sf"/>
</dbReference>
<evidence type="ECO:0000313" key="3">
    <source>
        <dbReference type="Proteomes" id="UP000019140"/>
    </source>
</evidence>
<accession>W4M6C0</accession>
<proteinExistence type="predicted"/>
<dbReference type="SUPFAM" id="SSF88723">
    <property type="entry name" value="PIN domain-like"/>
    <property type="match status" value="1"/>
</dbReference>
<evidence type="ECO:0000313" key="2">
    <source>
        <dbReference type="EMBL" id="ETX05471.1"/>
    </source>
</evidence>